<keyword evidence="5" id="KW-1185">Reference proteome</keyword>
<dbReference type="Gene3D" id="3.30.465.10">
    <property type="match status" value="1"/>
</dbReference>
<dbReference type="InterPro" id="IPR050432">
    <property type="entry name" value="FAD-linked_Oxidoreductases_BP"/>
</dbReference>
<reference evidence="4 5" key="1">
    <citation type="submission" date="2024-04" db="EMBL/GenBank/DDBJ databases">
        <title>Novel genus in family Flammeovirgaceae.</title>
        <authorList>
            <person name="Nguyen T.H."/>
            <person name="Vuong T.Q."/>
            <person name="Le H."/>
            <person name="Kim S.-G."/>
        </authorList>
    </citation>
    <scope>NUCLEOTIDE SEQUENCE [LARGE SCALE GENOMIC DNA]</scope>
    <source>
        <strain evidence="4 5">JCM 23209</strain>
    </source>
</reference>
<dbReference type="RefSeq" id="WP_346822389.1">
    <property type="nucleotide sequence ID" value="NZ_JBDKWZ010000009.1"/>
</dbReference>
<accession>A0AAW9S322</accession>
<evidence type="ECO:0000313" key="4">
    <source>
        <dbReference type="EMBL" id="MEN7549610.1"/>
    </source>
</evidence>
<dbReference type="PROSITE" id="PS51387">
    <property type="entry name" value="FAD_PCMH"/>
    <property type="match status" value="1"/>
</dbReference>
<dbReference type="PANTHER" id="PTHR13878">
    <property type="entry name" value="GULONOLACTONE OXIDASE"/>
    <property type="match status" value="1"/>
</dbReference>
<dbReference type="PANTHER" id="PTHR13878:SF53">
    <property type="entry name" value="CYTOKININ DEHYDROGENASE 6"/>
    <property type="match status" value="1"/>
</dbReference>
<dbReference type="SUPFAM" id="SSF56176">
    <property type="entry name" value="FAD-binding/transporter-associated domain-like"/>
    <property type="match status" value="1"/>
</dbReference>
<protein>
    <submittedName>
        <fullName evidence="4">FAD-binding oxidoreductase</fullName>
    </submittedName>
</protein>
<organism evidence="4 5">
    <name type="scientific">Rapidithrix thailandica</name>
    <dbReference type="NCBI Taxonomy" id="413964"/>
    <lineage>
        <taxon>Bacteria</taxon>
        <taxon>Pseudomonadati</taxon>
        <taxon>Bacteroidota</taxon>
        <taxon>Cytophagia</taxon>
        <taxon>Cytophagales</taxon>
        <taxon>Flammeovirgaceae</taxon>
        <taxon>Rapidithrix</taxon>
    </lineage>
</organism>
<dbReference type="AlphaFoldDB" id="A0AAW9S322"/>
<dbReference type="InterPro" id="IPR036318">
    <property type="entry name" value="FAD-bd_PCMH-like_sf"/>
</dbReference>
<dbReference type="InterPro" id="IPR016169">
    <property type="entry name" value="FAD-bd_PCMH_sub2"/>
</dbReference>
<dbReference type="GO" id="GO:0016491">
    <property type="term" value="F:oxidoreductase activity"/>
    <property type="evidence" value="ECO:0007669"/>
    <property type="project" value="UniProtKB-KW"/>
</dbReference>
<sequence length="444" mass="50534">MKTTNWGNYPVTQTPTFNPSFEEDVIRILQASDSVIARGNGRCYGDSSLGGKMISTLNLNKILAFDRQTGLITCQAGVLLSDVIEVAVPYGFFLPVTPGTKFVTIGGAIASDVHGKNHHSEGTFGQHVTEMEVLLADGQIVTCSPSQHADLFWTTCGGMGLTGIVLKATFRLKKIETAYIRQEQVKARNLEEIMDLFAESESWTYTVSWLDTSAHGKDLGRSIMMRGEHASLEELPQKWKKNPLALPKNKKLNIPFYFPSFLINDLTLKIMNRGYYFKSPKKQWSGITHYDPYYYPLDSILNWNRVYGKNGFTQYQFVLPPEASREGLRKVLERLEKYKQYSFVTVLKLFGKAYKEAVLSFPMEGYNLAMDFKICPEVMKMLDELDAIVADYGGRLYLAKDARMKAEFFHQSYANSHLFRETLDKWQARCKFHSLQSDRLKITV</sequence>
<comment type="caution">
    <text evidence="4">The sequence shown here is derived from an EMBL/GenBank/DDBJ whole genome shotgun (WGS) entry which is preliminary data.</text>
</comment>
<dbReference type="EMBL" id="JBDKWZ010000009">
    <property type="protein sequence ID" value="MEN7549610.1"/>
    <property type="molecule type" value="Genomic_DNA"/>
</dbReference>
<gene>
    <name evidence="4" type="ORF">AAG747_16925</name>
</gene>
<dbReference type="InterPro" id="IPR016166">
    <property type="entry name" value="FAD-bd_PCMH"/>
</dbReference>
<dbReference type="Proteomes" id="UP001403385">
    <property type="component" value="Unassembled WGS sequence"/>
</dbReference>
<feature type="domain" description="FAD-binding PCMH-type" evidence="3">
    <location>
        <begin position="9"/>
        <end position="175"/>
    </location>
</feature>
<dbReference type="InterPro" id="IPR006094">
    <property type="entry name" value="Oxid_FAD_bind_N"/>
</dbReference>
<keyword evidence="2" id="KW-0560">Oxidoreductase</keyword>
<dbReference type="GO" id="GO:0071949">
    <property type="term" value="F:FAD binding"/>
    <property type="evidence" value="ECO:0007669"/>
    <property type="project" value="InterPro"/>
</dbReference>
<dbReference type="Pfam" id="PF01565">
    <property type="entry name" value="FAD_binding_4"/>
    <property type="match status" value="1"/>
</dbReference>
<evidence type="ECO:0000259" key="3">
    <source>
        <dbReference type="PROSITE" id="PS51387"/>
    </source>
</evidence>
<comment type="similarity">
    <text evidence="1">Belongs to the oxygen-dependent FAD-linked oxidoreductase family.</text>
</comment>
<evidence type="ECO:0000313" key="5">
    <source>
        <dbReference type="Proteomes" id="UP001403385"/>
    </source>
</evidence>
<name>A0AAW9S322_9BACT</name>
<evidence type="ECO:0000256" key="2">
    <source>
        <dbReference type="ARBA" id="ARBA00023002"/>
    </source>
</evidence>
<evidence type="ECO:0000256" key="1">
    <source>
        <dbReference type="ARBA" id="ARBA00005466"/>
    </source>
</evidence>
<proteinExistence type="inferred from homology"/>